<sequence>LGENQAIKWGLEEKNWTILWISPTYKQCKKVFQEMVSSLGKCPAYSKPPHHSDLILSFATGCQIKFYSAEAYNSIRGESAHALILDEFRDFHPSAWGEAIKPTLTVTGKKVLVISTPKGKGQFYTLHQQGVNGEPRYVSFNGSSYDNPH</sequence>
<dbReference type="Gene3D" id="3.40.50.300">
    <property type="entry name" value="P-loop containing nucleotide triphosphate hydrolases"/>
    <property type="match status" value="1"/>
</dbReference>
<organism evidence="1">
    <name type="scientific">marine sediment metagenome</name>
    <dbReference type="NCBI Taxonomy" id="412755"/>
    <lineage>
        <taxon>unclassified sequences</taxon>
        <taxon>metagenomes</taxon>
        <taxon>ecological metagenomes</taxon>
    </lineage>
</organism>
<dbReference type="InterPro" id="IPR027417">
    <property type="entry name" value="P-loop_NTPase"/>
</dbReference>
<evidence type="ECO:0000313" key="1">
    <source>
        <dbReference type="EMBL" id="GAG49308.1"/>
    </source>
</evidence>
<proteinExistence type="predicted"/>
<feature type="non-terminal residue" evidence="1">
    <location>
        <position position="149"/>
    </location>
</feature>
<name>X0YL80_9ZZZZ</name>
<dbReference type="AlphaFoldDB" id="X0YL80"/>
<protein>
    <submittedName>
        <fullName evidence="1">Uncharacterized protein</fullName>
    </submittedName>
</protein>
<reference evidence="1" key="1">
    <citation type="journal article" date="2014" name="Front. Microbiol.">
        <title>High frequency of phylogenetically diverse reductive dehalogenase-homologous genes in deep subseafloor sedimentary metagenomes.</title>
        <authorList>
            <person name="Kawai M."/>
            <person name="Futagami T."/>
            <person name="Toyoda A."/>
            <person name="Takaki Y."/>
            <person name="Nishi S."/>
            <person name="Hori S."/>
            <person name="Arai W."/>
            <person name="Tsubouchi T."/>
            <person name="Morono Y."/>
            <person name="Uchiyama I."/>
            <person name="Ito T."/>
            <person name="Fujiyama A."/>
            <person name="Inagaki F."/>
            <person name="Takami H."/>
        </authorList>
    </citation>
    <scope>NUCLEOTIDE SEQUENCE</scope>
    <source>
        <strain evidence="1">Expedition CK06-06</strain>
    </source>
</reference>
<dbReference type="Pfam" id="PF03237">
    <property type="entry name" value="Terminase_6N"/>
    <property type="match status" value="1"/>
</dbReference>
<comment type="caution">
    <text evidence="1">The sequence shown here is derived from an EMBL/GenBank/DDBJ whole genome shotgun (WGS) entry which is preliminary data.</text>
</comment>
<accession>X0YL80</accession>
<gene>
    <name evidence="1" type="ORF">S01H1_83946</name>
</gene>
<feature type="non-terminal residue" evidence="1">
    <location>
        <position position="1"/>
    </location>
</feature>
<dbReference type="EMBL" id="BARS01057187">
    <property type="protein sequence ID" value="GAG49308.1"/>
    <property type="molecule type" value="Genomic_DNA"/>
</dbReference>